<dbReference type="RefSeq" id="WP_256397955.1">
    <property type="nucleotide sequence ID" value="NZ_JANHDJ010000022.1"/>
</dbReference>
<evidence type="ECO:0008006" key="3">
    <source>
        <dbReference type="Google" id="ProtNLM"/>
    </source>
</evidence>
<proteinExistence type="predicted"/>
<accession>A0ABD6DBP8</accession>
<evidence type="ECO:0000313" key="2">
    <source>
        <dbReference type="Proteomes" id="UP001597052"/>
    </source>
</evidence>
<reference evidence="1 2" key="1">
    <citation type="journal article" date="2019" name="Int. J. Syst. Evol. Microbiol.">
        <title>The Global Catalogue of Microorganisms (GCM) 10K type strain sequencing project: providing services to taxonomists for standard genome sequencing and annotation.</title>
        <authorList>
            <consortium name="The Broad Institute Genomics Platform"/>
            <consortium name="The Broad Institute Genome Sequencing Center for Infectious Disease"/>
            <person name="Wu L."/>
            <person name="Ma J."/>
        </authorList>
    </citation>
    <scope>NUCLEOTIDE SEQUENCE [LARGE SCALE GENOMIC DNA]</scope>
    <source>
        <strain evidence="1 2">CGMCC 1.10593</strain>
    </source>
</reference>
<comment type="caution">
    <text evidence="1">The sequence shown here is derived from an EMBL/GenBank/DDBJ whole genome shotgun (WGS) entry which is preliminary data.</text>
</comment>
<name>A0ABD6DBP8_9EURY</name>
<organism evidence="1 2">
    <name type="scientific">Halohasta litorea</name>
    <dbReference type="NCBI Taxonomy" id="869891"/>
    <lineage>
        <taxon>Archaea</taxon>
        <taxon>Methanobacteriati</taxon>
        <taxon>Methanobacteriota</taxon>
        <taxon>Stenosarchaea group</taxon>
        <taxon>Halobacteria</taxon>
        <taxon>Halobacteriales</taxon>
        <taxon>Haloferacaceae</taxon>
        <taxon>Halohasta</taxon>
    </lineage>
</organism>
<gene>
    <name evidence="1" type="ORF">ACFSBW_17815</name>
</gene>
<sequence length="379" mass="43092">MYPRSAPGRARHFYHVSDSNGHRCSNGGGESEAHEHAVARVEVALDQRFGDDDNATIGTEVDVDVSGIPTPTEVRRADALVEFDDENVFFGAGLAVEVQHKHEDKDTRQATHDYLAAGYSVVWIGADAVLNETFDYDTIGDEFERDDGNGYAYRTSEAELFVTCGGIYYQGEHLWRRVPEYAHPRGQEDLPTYDICIGQQCDLRRLHQDNPADDVPKYTYSKSDEHGPDFPLKAVRKALTRQYRTTPFKSWAKQVYPVATVEKFLATRQEIGRCRGPKGIHEWGRTEAIWPEDSSSPDIALHKCRHCPVRLVTNHRGRNSQRTDCLYGREPPHDWDNVYFTSRPDECSHYLYDEAVIEDYCPKCGSTMDGPDTTLLDYF</sequence>
<dbReference type="AlphaFoldDB" id="A0ABD6DBP8"/>
<dbReference type="Proteomes" id="UP001597052">
    <property type="component" value="Unassembled WGS sequence"/>
</dbReference>
<evidence type="ECO:0000313" key="1">
    <source>
        <dbReference type="EMBL" id="MFD1643719.1"/>
    </source>
</evidence>
<keyword evidence="2" id="KW-1185">Reference proteome</keyword>
<protein>
    <recommendedName>
        <fullName evidence="3">Competence protein CoiA-like family protein</fullName>
    </recommendedName>
</protein>
<dbReference type="EMBL" id="JBHUDM010000007">
    <property type="protein sequence ID" value="MFD1643719.1"/>
    <property type="molecule type" value="Genomic_DNA"/>
</dbReference>